<keyword evidence="1" id="KW-0472">Membrane</keyword>
<protein>
    <submittedName>
        <fullName evidence="2">Uncharacterized protein</fullName>
    </submittedName>
</protein>
<reference evidence="3" key="1">
    <citation type="submission" date="2017-04" db="EMBL/GenBank/DDBJ databases">
        <authorList>
            <person name="Varghese N."/>
            <person name="Submissions S."/>
        </authorList>
    </citation>
    <scope>NUCLEOTIDE SEQUENCE [LARGE SCALE GENOMIC DNA]</scope>
    <source>
        <strain evidence="3">DSM 9293</strain>
    </source>
</reference>
<keyword evidence="3" id="KW-1185">Reference proteome</keyword>
<keyword evidence="1" id="KW-0812">Transmembrane</keyword>
<keyword evidence="1" id="KW-1133">Transmembrane helix</keyword>
<name>A0A1W1WIJ1_SULTA</name>
<feature type="transmembrane region" description="Helical" evidence="1">
    <location>
        <begin position="102"/>
        <end position="121"/>
    </location>
</feature>
<feature type="transmembrane region" description="Helical" evidence="1">
    <location>
        <begin position="207"/>
        <end position="229"/>
    </location>
</feature>
<feature type="transmembrane region" description="Helical" evidence="1">
    <location>
        <begin position="152"/>
        <end position="172"/>
    </location>
</feature>
<dbReference type="RefSeq" id="WP_076007364.1">
    <property type="nucleotide sequence ID" value="NZ_FWWY01000001.1"/>
</dbReference>
<evidence type="ECO:0000313" key="2">
    <source>
        <dbReference type="EMBL" id="SMC05543.1"/>
    </source>
</evidence>
<proteinExistence type="predicted"/>
<organism evidence="2 3">
    <name type="scientific">Sulfobacillus thermosulfidooxidans (strain DSM 9293 / VKM B-1269 / AT-1)</name>
    <dbReference type="NCBI Taxonomy" id="929705"/>
    <lineage>
        <taxon>Bacteria</taxon>
        <taxon>Bacillati</taxon>
        <taxon>Bacillota</taxon>
        <taxon>Clostridia</taxon>
        <taxon>Eubacteriales</taxon>
        <taxon>Clostridiales Family XVII. Incertae Sedis</taxon>
        <taxon>Sulfobacillus</taxon>
    </lineage>
</organism>
<dbReference type="OrthoDB" id="2083637at2"/>
<feature type="transmembrane region" description="Helical" evidence="1">
    <location>
        <begin position="177"/>
        <end position="195"/>
    </location>
</feature>
<evidence type="ECO:0000256" key="1">
    <source>
        <dbReference type="SAM" id="Phobius"/>
    </source>
</evidence>
<dbReference type="AlphaFoldDB" id="A0A1W1WIJ1"/>
<dbReference type="EMBL" id="FWWY01000001">
    <property type="protein sequence ID" value="SMC05543.1"/>
    <property type="molecule type" value="Genomic_DNA"/>
</dbReference>
<evidence type="ECO:0000313" key="3">
    <source>
        <dbReference type="Proteomes" id="UP000192660"/>
    </source>
</evidence>
<sequence length="264" mass="29244">MLPANIHPLTASSFSPLQSLLVWVSNGLNHSLIKFSQIVLAHSVFYPFVLSSSAYQLFDLSRNLAIMASTAFIAMALIQSQWPELHAKGWELSPVVILHRSLTQIVWATLSVPLINALLAFNNAVVQALRVPVVLSFHLSSHLAALTDPITIVVLTIAIVVLLAILGAYYVVRNMEIVVLLALLPWFGLFGMTQVRMSSLLKLMKELLIAIFIQSIQAMVFYLFVHLVASRSDTIMGQIEEIGLLYYMIKLPQQLRRLVGTAGP</sequence>
<gene>
    <name evidence="2" type="ORF">SAMN00768000_2300</name>
</gene>
<dbReference type="Proteomes" id="UP000192660">
    <property type="component" value="Unassembled WGS sequence"/>
</dbReference>
<accession>A0A1W1WIJ1</accession>
<dbReference type="STRING" id="28034.BFX07_08730"/>